<dbReference type="Proteomes" id="UP000756132">
    <property type="component" value="Chromosome 12"/>
</dbReference>
<dbReference type="EMBL" id="MK503383">
    <property type="protein sequence ID" value="QDX18289.1"/>
    <property type="molecule type" value="Genomic_DNA"/>
</dbReference>
<keyword evidence="16" id="KW-1185">Reference proteome</keyword>
<dbReference type="EMBL" id="MK387997">
    <property type="protein sequence ID" value="QDX18255.1"/>
    <property type="molecule type" value="Genomic_DNA"/>
</dbReference>
<dbReference type="EMBL" id="Z14023">
    <property type="protein sequence ID" value="CAA78400.1"/>
    <property type="molecule type" value="Genomic_DNA"/>
</dbReference>
<dbReference type="EMBL" id="MK387992">
    <property type="protein sequence ID" value="QDX18250.1"/>
    <property type="molecule type" value="Genomic_DNA"/>
</dbReference>
<dbReference type="EMBL" id="MK387993">
    <property type="protein sequence ID" value="QDX18251.1"/>
    <property type="molecule type" value="Genomic_DNA"/>
</dbReference>
<evidence type="ECO:0000313" key="14">
    <source>
        <dbReference type="EMBL" id="QDX18289.1"/>
    </source>
</evidence>
<evidence type="ECO:0000313" key="11">
    <source>
        <dbReference type="EMBL" id="QDX18255.1"/>
    </source>
</evidence>
<evidence type="ECO:0000256" key="1">
    <source>
        <dbReference type="SAM" id="SignalP"/>
    </source>
</evidence>
<evidence type="ECO:0000313" key="4">
    <source>
        <dbReference type="EMBL" id="QDX18248.1"/>
    </source>
</evidence>
<evidence type="ECO:0000313" key="6">
    <source>
        <dbReference type="EMBL" id="QDX18250.1"/>
    </source>
</evidence>
<dbReference type="PHI-base" id="PHI:70"/>
<organism evidence="2">
    <name type="scientific">Passalora fulva</name>
    <name type="common">Tomato leaf mold</name>
    <name type="synonym">Cladosporium fulvum</name>
    <dbReference type="NCBI Taxonomy" id="5499"/>
    <lineage>
        <taxon>Eukaryota</taxon>
        <taxon>Fungi</taxon>
        <taxon>Dikarya</taxon>
        <taxon>Ascomycota</taxon>
        <taxon>Pezizomycotina</taxon>
        <taxon>Dothideomycetes</taxon>
        <taxon>Dothideomycetidae</taxon>
        <taxon>Mycosphaerellales</taxon>
        <taxon>Mycosphaerellaceae</taxon>
        <taxon>Fulvia</taxon>
    </lineage>
</organism>
<protein>
    <submittedName>
        <fullName evidence="2 3 15">ECP1</fullName>
    </submittedName>
</protein>
<reference evidence="15" key="4">
    <citation type="submission" date="2021-12" db="EMBL/GenBank/DDBJ databases">
        <authorList>
            <person name="Zaccaron A."/>
            <person name="Stergiopoulos I."/>
        </authorList>
    </citation>
    <scope>NUCLEOTIDE SEQUENCE</scope>
    <source>
        <strain evidence="15">Race5_Kim</strain>
    </source>
</reference>
<evidence type="ECO:0000313" key="10">
    <source>
        <dbReference type="EMBL" id="QDX18254.1"/>
    </source>
</evidence>
<proteinExistence type="predicted"/>
<dbReference type="EMBL" id="MK387990">
    <property type="protein sequence ID" value="QDX18249.1"/>
    <property type="molecule type" value="Genomic_DNA"/>
</dbReference>
<dbReference type="PIR" id="S24962">
    <property type="entry name" value="S24962"/>
</dbReference>
<feature type="chain" id="PRO_5040716711" evidence="1">
    <location>
        <begin position="20"/>
        <end position="96"/>
    </location>
</feature>
<dbReference type="EMBL" id="CP090174">
    <property type="protein sequence ID" value="UJO24645.1"/>
    <property type="molecule type" value="Genomic_DNA"/>
</dbReference>
<gene>
    <name evidence="2" type="primary">ecp1</name>
    <name evidence="3" type="synonym">Ecp1</name>
    <name evidence="15" type="ORF">CLAFUR5_13431</name>
</gene>
<evidence type="ECO:0000313" key="8">
    <source>
        <dbReference type="EMBL" id="QDX18252.1"/>
    </source>
</evidence>
<keyword evidence="1" id="KW-0732">Signal</keyword>
<dbReference type="AlphaFoldDB" id="Q00364"/>
<feature type="signal peptide" evidence="1">
    <location>
        <begin position="1"/>
        <end position="19"/>
    </location>
</feature>
<sequence>MHFVTSLIAGVAMLATASATVQGGAPVDDLKFAKKFNQNCQQISGGPNGAICPDGDLYWCKDGRAIFCQTCQTGCTADENGKVGYCNEGPTNPKCL</sequence>
<evidence type="ECO:0000313" key="2">
    <source>
        <dbReference type="EMBL" id="CAA78400.1"/>
    </source>
</evidence>
<evidence type="ECO:0000313" key="13">
    <source>
        <dbReference type="EMBL" id="QDX18257.1"/>
    </source>
</evidence>
<dbReference type="EMBL" id="MK387989">
    <property type="protein sequence ID" value="QDX18248.1"/>
    <property type="molecule type" value="Genomic_DNA"/>
</dbReference>
<dbReference type="EMBL" id="MK387995">
    <property type="protein sequence ID" value="QDX18253.1"/>
    <property type="molecule type" value="Genomic_DNA"/>
</dbReference>
<dbReference type="EMBL" id="MK387999">
    <property type="protein sequence ID" value="QDX18256.1"/>
    <property type="molecule type" value="Genomic_DNA"/>
</dbReference>
<dbReference type="EMBL" id="MK387994">
    <property type="protein sequence ID" value="QDX18252.1"/>
    <property type="molecule type" value="Genomic_DNA"/>
</dbReference>
<name>Q00364_PASFU</name>
<dbReference type="EMBL" id="MK387988">
    <property type="protein sequence ID" value="QDX18247.1"/>
    <property type="molecule type" value="Genomic_DNA"/>
</dbReference>
<evidence type="ECO:0000313" key="15">
    <source>
        <dbReference type="EMBL" id="UJO24645.1"/>
    </source>
</evidence>
<evidence type="ECO:0000313" key="16">
    <source>
        <dbReference type="Proteomes" id="UP000756132"/>
    </source>
</evidence>
<evidence type="ECO:0000313" key="7">
    <source>
        <dbReference type="EMBL" id="QDX18251.1"/>
    </source>
</evidence>
<evidence type="ECO:0000313" key="12">
    <source>
        <dbReference type="EMBL" id="QDX18256.1"/>
    </source>
</evidence>
<reference evidence="2" key="2">
    <citation type="journal article" date="1993" name="Mol. Plant Microbe Interact.">
        <title>Isolation and characterization of two putative pathogeicity genes of Cladosporium fulvum.</title>
        <authorList>
            <person name="Van Den Ackerveken G.F.J.M."/>
            <person name="van Kan J.A.L."/>
            <person name="Joosten M.H.A.J."/>
            <person name="Muisers J."/>
            <person name="Verbakel H."/>
            <person name="de Wit P.J.G.M."/>
        </authorList>
    </citation>
    <scope>NUCLEOTIDE SEQUENCE</scope>
    <source>
        <strain evidence="2">Race 5</strain>
    </source>
</reference>
<reference evidence="15" key="5">
    <citation type="journal article" date="2022" name="Microb. Genom.">
        <title>A chromosome-scale genome assembly of the tomato pathogen Cladosporium fulvum reveals a compartmentalized genome architecture and the presence of a dispensable chromosome.</title>
        <authorList>
            <person name="Zaccaron A.Z."/>
            <person name="Chen L.H."/>
            <person name="Samaras A."/>
            <person name="Stergiopoulos I."/>
        </authorList>
    </citation>
    <scope>NUCLEOTIDE SEQUENCE</scope>
    <source>
        <strain evidence="15">Race5_Kim</strain>
    </source>
</reference>
<evidence type="ECO:0000313" key="3">
    <source>
        <dbReference type="EMBL" id="QDX18247.1"/>
    </source>
</evidence>
<evidence type="ECO:0000313" key="9">
    <source>
        <dbReference type="EMBL" id="QDX18253.1"/>
    </source>
</evidence>
<reference evidence="2" key="1">
    <citation type="submission" date="1992-07" db="EMBL/GenBank/DDBJ databases">
        <authorList>
            <person name="van den Ackerveken G.F."/>
        </authorList>
    </citation>
    <scope>NUCLEOTIDE SEQUENCE</scope>
    <source>
        <strain evidence="2">Race 5</strain>
    </source>
</reference>
<dbReference type="EMBL" id="MK387996">
    <property type="protein sequence ID" value="QDX18254.1"/>
    <property type="molecule type" value="Genomic_DNA"/>
</dbReference>
<reference evidence="3" key="3">
    <citation type="submission" date="2018-12" db="EMBL/GenBank/DDBJ databases">
        <authorList>
            <person name="Lucentini C.G."/>
            <person name="Medina R."/>
            <person name="Franco M.E."/>
            <person name="Saparrat M.C."/>
            <person name="Balatti P.A."/>
        </authorList>
    </citation>
    <scope>NUCLEOTIDE SEQUENCE</scope>
    <source>
        <strain evidence="14">CIDEFI300</strain>
        <strain evidence="3">CIDEFI301</strain>
        <strain evidence="4">CIDEFI305</strain>
        <strain evidence="5">CIDEFI307</strain>
        <strain evidence="6">CIDEFI320</strain>
        <strain evidence="7">CIDEFI322</strain>
        <strain evidence="8">CIDEFI323</strain>
        <strain evidence="9">CIDEFI325</strain>
        <strain evidence="10">CIDEFI326</strain>
        <strain evidence="11">CIDEFI327</strain>
        <strain evidence="12">CIDEFI330</strain>
        <strain evidence="13">CIDEFI332</strain>
    </source>
</reference>
<evidence type="ECO:0000313" key="5">
    <source>
        <dbReference type="EMBL" id="QDX18249.1"/>
    </source>
</evidence>
<dbReference type="EMBL" id="MK388000">
    <property type="protein sequence ID" value="QDX18257.1"/>
    <property type="molecule type" value="Genomic_DNA"/>
</dbReference>
<accession>Q00364</accession>